<dbReference type="STRING" id="230819.A0A5C3L9W3"/>
<dbReference type="InterPro" id="IPR050156">
    <property type="entry name" value="TC-AMP_synthase_SUA5"/>
</dbReference>
<dbReference type="SUPFAM" id="SSF55821">
    <property type="entry name" value="YrdC/RibB"/>
    <property type="match status" value="1"/>
</dbReference>
<evidence type="ECO:0000256" key="2">
    <source>
        <dbReference type="ARBA" id="ARBA00007663"/>
    </source>
</evidence>
<accession>A0A5C3L9W3</accession>
<dbReference type="Proteomes" id="UP000307440">
    <property type="component" value="Unassembled WGS sequence"/>
</dbReference>
<keyword evidence="9" id="KW-0547">Nucleotide-binding</keyword>
<organism evidence="15 16">
    <name type="scientific">Coprinopsis marcescibilis</name>
    <name type="common">Agaric fungus</name>
    <name type="synonym">Psathyrella marcescibilis</name>
    <dbReference type="NCBI Taxonomy" id="230819"/>
    <lineage>
        <taxon>Eukaryota</taxon>
        <taxon>Fungi</taxon>
        <taxon>Dikarya</taxon>
        <taxon>Basidiomycota</taxon>
        <taxon>Agaricomycotina</taxon>
        <taxon>Agaricomycetes</taxon>
        <taxon>Agaricomycetidae</taxon>
        <taxon>Agaricales</taxon>
        <taxon>Agaricineae</taxon>
        <taxon>Psathyrellaceae</taxon>
        <taxon>Coprinopsis</taxon>
    </lineage>
</organism>
<comment type="subcellular location">
    <subcellularLocation>
        <location evidence="1">Cytoplasm</location>
    </subcellularLocation>
</comment>
<evidence type="ECO:0000256" key="7">
    <source>
        <dbReference type="ARBA" id="ARBA00022694"/>
    </source>
</evidence>
<comment type="function">
    <text evidence="13">Required for the formation of a threonylcarbamoyl group on adenosine at position 37 (t(6)A37) in tRNAs that read codons beginning with adenine. Likely catalyzes the conversion of L-threonine, HCO(3)(-)/CO(2) and ATP to give threonylcarbamoyl-AMP (TC-AMP) as the acyladenylate intermediate, with the release of diphosphate. Required for normal translation, by ensuring translation fidelity at the level of codon recognition, appropriate translation initiation selection and maintenance of reading frame. Also involved in telomere replication. Binds to single-stranded telomeric (ssTG) DNA and positively regulates telomere length.</text>
</comment>
<evidence type="ECO:0000256" key="8">
    <source>
        <dbReference type="ARBA" id="ARBA00022695"/>
    </source>
</evidence>
<dbReference type="GO" id="GO:0002949">
    <property type="term" value="P:tRNA threonylcarbamoyladenosine modification"/>
    <property type="evidence" value="ECO:0007669"/>
    <property type="project" value="UniProtKB-ARBA"/>
</dbReference>
<dbReference type="NCBIfam" id="TIGR00057">
    <property type="entry name" value="L-threonylcarbamoyladenylate synthase"/>
    <property type="match status" value="1"/>
</dbReference>
<evidence type="ECO:0000256" key="3">
    <source>
        <dbReference type="ARBA" id="ARBA00012584"/>
    </source>
</evidence>
<evidence type="ECO:0000313" key="15">
    <source>
        <dbReference type="EMBL" id="TFK28796.1"/>
    </source>
</evidence>
<proteinExistence type="inferred from homology"/>
<protein>
    <recommendedName>
        <fullName evidence="4">Threonylcarbamoyl-AMP synthase</fullName>
        <ecNumber evidence="3">2.7.7.87</ecNumber>
    </recommendedName>
    <alternativeName>
        <fullName evidence="11">L-threonylcarbamoyladenylate synthase</fullName>
    </alternativeName>
</protein>
<dbReference type="PANTHER" id="PTHR17490:SF16">
    <property type="entry name" value="THREONYLCARBAMOYL-AMP SYNTHASE"/>
    <property type="match status" value="1"/>
</dbReference>
<dbReference type="InterPro" id="IPR006070">
    <property type="entry name" value="Sua5-like_dom"/>
</dbReference>
<keyword evidence="16" id="KW-1185">Reference proteome</keyword>
<dbReference type="GO" id="GO:0006450">
    <property type="term" value="P:regulation of translational fidelity"/>
    <property type="evidence" value="ECO:0007669"/>
    <property type="project" value="TreeGrafter"/>
</dbReference>
<dbReference type="InterPro" id="IPR005145">
    <property type="entry name" value="Sua5_C"/>
</dbReference>
<dbReference type="OrthoDB" id="412787at2759"/>
<sequence>MASQFAAGYRGVLRELRKSLDPSRKVNPVIKSHYRSVIEGLRSTQNVDGLADINHTIIFLKSQREHQRLLDRYSPLFDLTAQERIKATARRVGLNMPKLHQAGENEGEPKFSSPDTLPILQQAAHHLCDLQETVVFPTETVYGLGAVATITEASSKIFSAKGRPPDNPLIVHVSSVKMLKSLLPPDYLFSEAYQVLMKHFWPGALTLLFPRNSDVIPTIITAGQPSVAVRMPSHPVARALIAVSGMPLAAPSANTSGKPSPTRAEHVVKDLDGKVPLVIDGGSCGVGLESTVVDGLQGDGNIRILRPGGVTVEQIEAVLKQDFPTGRAPSVLVHKRDYQDEEMESAPTTPGMKYRHYSPSVPVTLLCTLSKPAPDQASQSIDTFLASISSPSKVGILAASDSKIWKKIKDIKGYHWHEFPLGPTSTPSLIAQRLFDGLLTLESENVDLILVEEIIEEHEGLAVMNRVRKAAGTTQWVWYE</sequence>
<dbReference type="Gene3D" id="3.90.870.10">
    <property type="entry name" value="DHBP synthase"/>
    <property type="match status" value="1"/>
</dbReference>
<evidence type="ECO:0000256" key="5">
    <source>
        <dbReference type="ARBA" id="ARBA00022490"/>
    </source>
</evidence>
<evidence type="ECO:0000256" key="1">
    <source>
        <dbReference type="ARBA" id="ARBA00004496"/>
    </source>
</evidence>
<dbReference type="GO" id="GO:0005737">
    <property type="term" value="C:cytoplasm"/>
    <property type="evidence" value="ECO:0007669"/>
    <property type="project" value="UniProtKB-SubCell"/>
</dbReference>
<feature type="domain" description="YrdC-like" evidence="14">
    <location>
        <begin position="117"/>
        <end position="310"/>
    </location>
</feature>
<evidence type="ECO:0000256" key="9">
    <source>
        <dbReference type="ARBA" id="ARBA00022741"/>
    </source>
</evidence>
<gene>
    <name evidence="15" type="ORF">FA15DRAFT_583544</name>
</gene>
<dbReference type="Gene3D" id="3.40.50.11030">
    <property type="entry name" value="Threonylcarbamoyl-AMP synthase, C-terminal domain"/>
    <property type="match status" value="1"/>
</dbReference>
<keyword evidence="7" id="KW-0819">tRNA processing</keyword>
<keyword evidence="10" id="KW-0067">ATP-binding</keyword>
<evidence type="ECO:0000256" key="11">
    <source>
        <dbReference type="ARBA" id="ARBA00029774"/>
    </source>
</evidence>
<evidence type="ECO:0000313" key="16">
    <source>
        <dbReference type="Proteomes" id="UP000307440"/>
    </source>
</evidence>
<evidence type="ECO:0000256" key="10">
    <source>
        <dbReference type="ARBA" id="ARBA00022840"/>
    </source>
</evidence>
<evidence type="ECO:0000256" key="4">
    <source>
        <dbReference type="ARBA" id="ARBA00015492"/>
    </source>
</evidence>
<dbReference type="Pfam" id="PF03481">
    <property type="entry name" value="Sua5_C"/>
    <property type="match status" value="1"/>
</dbReference>
<dbReference type="EC" id="2.7.7.87" evidence="3"/>
<dbReference type="PANTHER" id="PTHR17490">
    <property type="entry name" value="SUA5"/>
    <property type="match status" value="1"/>
</dbReference>
<dbReference type="PROSITE" id="PS51163">
    <property type="entry name" value="YRDC"/>
    <property type="match status" value="1"/>
</dbReference>
<comment type="catalytic activity">
    <reaction evidence="12">
        <text>L-threonine + hydrogencarbonate + ATP = L-threonylcarbamoyladenylate + diphosphate + H2O</text>
        <dbReference type="Rhea" id="RHEA:36407"/>
        <dbReference type="ChEBI" id="CHEBI:15377"/>
        <dbReference type="ChEBI" id="CHEBI:17544"/>
        <dbReference type="ChEBI" id="CHEBI:30616"/>
        <dbReference type="ChEBI" id="CHEBI:33019"/>
        <dbReference type="ChEBI" id="CHEBI:57926"/>
        <dbReference type="ChEBI" id="CHEBI:73682"/>
        <dbReference type="EC" id="2.7.7.87"/>
    </reaction>
</comment>
<evidence type="ECO:0000256" key="6">
    <source>
        <dbReference type="ARBA" id="ARBA00022679"/>
    </source>
</evidence>
<dbReference type="GO" id="GO:0000049">
    <property type="term" value="F:tRNA binding"/>
    <property type="evidence" value="ECO:0007669"/>
    <property type="project" value="TreeGrafter"/>
</dbReference>
<dbReference type="GO" id="GO:0061710">
    <property type="term" value="F:L-threonylcarbamoyladenylate synthase"/>
    <property type="evidence" value="ECO:0007669"/>
    <property type="project" value="UniProtKB-EC"/>
</dbReference>
<dbReference type="Pfam" id="PF13233">
    <property type="entry name" value="Complex1_LYR_2"/>
    <property type="match status" value="1"/>
</dbReference>
<dbReference type="InterPro" id="IPR017945">
    <property type="entry name" value="DHBP_synth_RibB-like_a/b_dom"/>
</dbReference>
<dbReference type="GO" id="GO:0003725">
    <property type="term" value="F:double-stranded RNA binding"/>
    <property type="evidence" value="ECO:0007669"/>
    <property type="project" value="InterPro"/>
</dbReference>
<dbReference type="Pfam" id="PF01300">
    <property type="entry name" value="Sua5_yciO_yrdC"/>
    <property type="match status" value="1"/>
</dbReference>
<dbReference type="AlphaFoldDB" id="A0A5C3L9W3"/>
<dbReference type="FunFam" id="3.90.870.10:FF:000008">
    <property type="entry name" value="Threonylcarbamoyl-AMP synthase"/>
    <property type="match status" value="1"/>
</dbReference>
<reference evidence="15 16" key="1">
    <citation type="journal article" date="2019" name="Nat. Ecol. Evol.">
        <title>Megaphylogeny resolves global patterns of mushroom evolution.</title>
        <authorList>
            <person name="Varga T."/>
            <person name="Krizsan K."/>
            <person name="Foldi C."/>
            <person name="Dima B."/>
            <person name="Sanchez-Garcia M."/>
            <person name="Sanchez-Ramirez S."/>
            <person name="Szollosi G.J."/>
            <person name="Szarkandi J.G."/>
            <person name="Papp V."/>
            <person name="Albert L."/>
            <person name="Andreopoulos W."/>
            <person name="Angelini C."/>
            <person name="Antonin V."/>
            <person name="Barry K.W."/>
            <person name="Bougher N.L."/>
            <person name="Buchanan P."/>
            <person name="Buyck B."/>
            <person name="Bense V."/>
            <person name="Catcheside P."/>
            <person name="Chovatia M."/>
            <person name="Cooper J."/>
            <person name="Damon W."/>
            <person name="Desjardin D."/>
            <person name="Finy P."/>
            <person name="Geml J."/>
            <person name="Haridas S."/>
            <person name="Hughes K."/>
            <person name="Justo A."/>
            <person name="Karasinski D."/>
            <person name="Kautmanova I."/>
            <person name="Kiss B."/>
            <person name="Kocsube S."/>
            <person name="Kotiranta H."/>
            <person name="LaButti K.M."/>
            <person name="Lechner B.E."/>
            <person name="Liimatainen K."/>
            <person name="Lipzen A."/>
            <person name="Lukacs Z."/>
            <person name="Mihaltcheva S."/>
            <person name="Morgado L.N."/>
            <person name="Niskanen T."/>
            <person name="Noordeloos M.E."/>
            <person name="Ohm R.A."/>
            <person name="Ortiz-Santana B."/>
            <person name="Ovrebo C."/>
            <person name="Racz N."/>
            <person name="Riley R."/>
            <person name="Savchenko A."/>
            <person name="Shiryaev A."/>
            <person name="Soop K."/>
            <person name="Spirin V."/>
            <person name="Szebenyi C."/>
            <person name="Tomsovsky M."/>
            <person name="Tulloss R.E."/>
            <person name="Uehling J."/>
            <person name="Grigoriev I.V."/>
            <person name="Vagvolgyi C."/>
            <person name="Papp T."/>
            <person name="Martin F.M."/>
            <person name="Miettinen O."/>
            <person name="Hibbett D.S."/>
            <person name="Nagy L.G."/>
        </authorList>
    </citation>
    <scope>NUCLEOTIDE SEQUENCE [LARGE SCALE GENOMIC DNA]</scope>
    <source>
        <strain evidence="15 16">CBS 121175</strain>
    </source>
</reference>
<evidence type="ECO:0000256" key="13">
    <source>
        <dbReference type="ARBA" id="ARBA00056339"/>
    </source>
</evidence>
<keyword evidence="5" id="KW-0963">Cytoplasm</keyword>
<keyword evidence="8" id="KW-0548">Nucleotidyltransferase</keyword>
<evidence type="ECO:0000259" key="14">
    <source>
        <dbReference type="PROSITE" id="PS51163"/>
    </source>
</evidence>
<evidence type="ECO:0000256" key="12">
    <source>
        <dbReference type="ARBA" id="ARBA00048366"/>
    </source>
</evidence>
<comment type="similarity">
    <text evidence="2">Belongs to the SUA5 family.</text>
</comment>
<name>A0A5C3L9W3_COPMA</name>
<dbReference type="InterPro" id="IPR038385">
    <property type="entry name" value="Sua5/YwlC_C"/>
</dbReference>
<dbReference type="GO" id="GO:0005524">
    <property type="term" value="F:ATP binding"/>
    <property type="evidence" value="ECO:0007669"/>
    <property type="project" value="UniProtKB-KW"/>
</dbReference>
<keyword evidence="6" id="KW-0808">Transferase</keyword>
<dbReference type="EMBL" id="ML210153">
    <property type="protein sequence ID" value="TFK28796.1"/>
    <property type="molecule type" value="Genomic_DNA"/>
</dbReference>